<reference evidence="2" key="1">
    <citation type="submission" date="2015-04" db="EMBL/GenBank/DDBJ databases">
        <authorList>
            <person name="Mushtaq Mamoona"/>
        </authorList>
    </citation>
    <scope>NUCLEOTIDE SEQUENCE [LARGE SCALE GENOMIC DNA]</scope>
    <source>
        <strain evidence="2">AN4859/03</strain>
    </source>
</reference>
<dbReference type="AlphaFoldDB" id="A0A0G4K457"/>
<dbReference type="Proteomes" id="UP000043763">
    <property type="component" value="Unassembled WGS sequence"/>
</dbReference>
<dbReference type="RefSeq" id="WP_048593512.1">
    <property type="nucleotide sequence ID" value="NZ_CVLB01000001.1"/>
</dbReference>
<accession>A0A0G4K457</accession>
<evidence type="ECO:0000313" key="2">
    <source>
        <dbReference type="Proteomes" id="UP000043763"/>
    </source>
</evidence>
<proteinExistence type="predicted"/>
<dbReference type="EMBL" id="CVLB01000001">
    <property type="protein sequence ID" value="CRF31784.1"/>
    <property type="molecule type" value="Genomic_DNA"/>
</dbReference>
<protein>
    <recommendedName>
        <fullName evidence="3">DUF2262 domain-containing protein</fullName>
    </recommendedName>
</protein>
<evidence type="ECO:0000313" key="1">
    <source>
        <dbReference type="EMBL" id="CRF31784.1"/>
    </source>
</evidence>
<keyword evidence="2" id="KW-1185">Reference proteome</keyword>
<dbReference type="OrthoDB" id="307641at2"/>
<evidence type="ECO:0008006" key="3">
    <source>
        <dbReference type="Google" id="ProtNLM"/>
    </source>
</evidence>
<organism evidence="1 2">
    <name type="scientific">Brachyspira suanatina</name>
    <dbReference type="NCBI Taxonomy" id="381802"/>
    <lineage>
        <taxon>Bacteria</taxon>
        <taxon>Pseudomonadati</taxon>
        <taxon>Spirochaetota</taxon>
        <taxon>Spirochaetia</taxon>
        <taxon>Brachyspirales</taxon>
        <taxon>Brachyspiraceae</taxon>
        <taxon>Brachyspira</taxon>
    </lineage>
</organism>
<sequence>MINIEDLVDVEDANINEDDWKLYKVFKPMKIFGKQLESLFDIGIHKSWKLEDIINNLKDHITLLSDSREQLKTAYGDFMFIDVDDNWYDNLEIYKILIKINDDGSIDSKIDCGDDENIFSVYFKDNDIIDIMESRIR</sequence>
<name>A0A0G4K457_9SPIR</name>
<gene>
    <name evidence="1" type="ORF">BRSU_0368</name>
</gene>